<dbReference type="Gene3D" id="3.60.10.10">
    <property type="entry name" value="Endonuclease/exonuclease/phosphatase"/>
    <property type="match status" value="1"/>
</dbReference>
<name>A0A8B8FMQ3_9HEMI</name>
<dbReference type="SUPFAM" id="SSF56219">
    <property type="entry name" value="DNase I-like"/>
    <property type="match status" value="1"/>
</dbReference>
<dbReference type="RefSeq" id="XP_025411761.1">
    <property type="nucleotide sequence ID" value="XM_025555976.1"/>
</dbReference>
<evidence type="ECO:0000313" key="2">
    <source>
        <dbReference type="Proteomes" id="UP000694846"/>
    </source>
</evidence>
<dbReference type="GO" id="GO:0003824">
    <property type="term" value="F:catalytic activity"/>
    <property type="evidence" value="ECO:0007669"/>
    <property type="project" value="InterPro"/>
</dbReference>
<keyword evidence="2" id="KW-1185">Reference proteome</keyword>
<feature type="domain" description="Endonuclease/exonuclease/phosphatase" evidence="1">
    <location>
        <begin position="39"/>
        <end position="254"/>
    </location>
</feature>
<accession>A0A8B8FMQ3</accession>
<gene>
    <name evidence="3" type="primary">LOC112684439</name>
</gene>
<dbReference type="CDD" id="cd09076">
    <property type="entry name" value="L1-EN"/>
    <property type="match status" value="1"/>
</dbReference>
<protein>
    <submittedName>
        <fullName evidence="3">Craniofacial development protein 2-like</fullName>
    </submittedName>
</protein>
<dbReference type="PANTHER" id="PTHR23227">
    <property type="entry name" value="BUCENTAUR RELATED"/>
    <property type="match status" value="1"/>
</dbReference>
<sequence length="293" mass="33643">MNFRSVKNLSGRKIAPHSDVRVGATQQDACEKNKTQRIGTWNVRTMLKTGKLDNIKIEMKRLDIDILGLCEIRWPDNGDFWSDNIRVIHTNSTKGQAGVGIALNKKWSKRVTNVVTYSSKLCLVKVESTPNNLAIIQVYMPTSKANDKEVEEVYAGIEELMKHTKPHDNVIIMGDFNAIVGEGREGREVGDFGLGKRNARGERVVEFCRENGMIITNTRFQNPKRRIYTWKMPGDIARYQIDYILIKNRFKNQVKFCKTYPSADCDTDHNIVMAKYELRYKKHAKNKSTARQL</sequence>
<dbReference type="InterPro" id="IPR005135">
    <property type="entry name" value="Endo/exonuclease/phosphatase"/>
</dbReference>
<dbReference type="AlphaFoldDB" id="A0A8B8FMQ3"/>
<dbReference type="Pfam" id="PF03372">
    <property type="entry name" value="Exo_endo_phos"/>
    <property type="match status" value="1"/>
</dbReference>
<evidence type="ECO:0000259" key="1">
    <source>
        <dbReference type="Pfam" id="PF03372"/>
    </source>
</evidence>
<dbReference type="GeneID" id="112684439"/>
<dbReference type="PANTHER" id="PTHR23227:SF85">
    <property type="entry name" value="CRANIOFACIAL DEVELOPMENT PROTEIN 2"/>
    <property type="match status" value="1"/>
</dbReference>
<reference evidence="3" key="1">
    <citation type="submission" date="2025-08" db="UniProtKB">
        <authorList>
            <consortium name="RefSeq"/>
        </authorList>
    </citation>
    <scope>IDENTIFICATION</scope>
    <source>
        <tissue evidence="3">Whole body</tissue>
    </source>
</reference>
<proteinExistence type="predicted"/>
<dbReference type="OrthoDB" id="10033659at2759"/>
<organism evidence="2 3">
    <name type="scientific">Sipha flava</name>
    <name type="common">yellow sugarcane aphid</name>
    <dbReference type="NCBI Taxonomy" id="143950"/>
    <lineage>
        <taxon>Eukaryota</taxon>
        <taxon>Metazoa</taxon>
        <taxon>Ecdysozoa</taxon>
        <taxon>Arthropoda</taxon>
        <taxon>Hexapoda</taxon>
        <taxon>Insecta</taxon>
        <taxon>Pterygota</taxon>
        <taxon>Neoptera</taxon>
        <taxon>Paraneoptera</taxon>
        <taxon>Hemiptera</taxon>
        <taxon>Sternorrhyncha</taxon>
        <taxon>Aphidomorpha</taxon>
        <taxon>Aphidoidea</taxon>
        <taxon>Aphididae</taxon>
        <taxon>Sipha</taxon>
    </lineage>
</organism>
<dbReference type="Proteomes" id="UP000694846">
    <property type="component" value="Unplaced"/>
</dbReference>
<dbReference type="InterPro" id="IPR027124">
    <property type="entry name" value="Swc5/CFDP1/2"/>
</dbReference>
<dbReference type="InterPro" id="IPR036691">
    <property type="entry name" value="Endo/exonu/phosph_ase_sf"/>
</dbReference>
<evidence type="ECO:0000313" key="3">
    <source>
        <dbReference type="RefSeq" id="XP_025411761.1"/>
    </source>
</evidence>